<reference evidence="1 2" key="1">
    <citation type="journal article" date="2019" name="Sci. Rep.">
        <title>Orb-weaving spider Araneus ventricosus genome elucidates the spidroin gene catalogue.</title>
        <authorList>
            <person name="Kono N."/>
            <person name="Nakamura H."/>
            <person name="Ohtoshi R."/>
            <person name="Moran D.A.P."/>
            <person name="Shinohara A."/>
            <person name="Yoshida Y."/>
            <person name="Fujiwara M."/>
            <person name="Mori M."/>
            <person name="Tomita M."/>
            <person name="Arakawa K."/>
        </authorList>
    </citation>
    <scope>NUCLEOTIDE SEQUENCE [LARGE SCALE GENOMIC DNA]</scope>
</reference>
<name>A0A4Y2LB41_ARAVE</name>
<sequence>MLPPSASCVVLSLSRRLVCENDQCSCFCQPLRRLRRSIQTSGVVLICESARPHSAVVTQQLLEQFKLDGSVCSAYSPDLATSDFHLFPELKNLLGG</sequence>
<dbReference type="OrthoDB" id="10017160at2759"/>
<keyword evidence="2" id="KW-1185">Reference proteome</keyword>
<proteinExistence type="predicted"/>
<evidence type="ECO:0008006" key="3">
    <source>
        <dbReference type="Google" id="ProtNLM"/>
    </source>
</evidence>
<evidence type="ECO:0000313" key="1">
    <source>
        <dbReference type="EMBL" id="GBN11875.1"/>
    </source>
</evidence>
<dbReference type="AlphaFoldDB" id="A0A4Y2LB41"/>
<dbReference type="InterPro" id="IPR036397">
    <property type="entry name" value="RNaseH_sf"/>
</dbReference>
<evidence type="ECO:0000313" key="2">
    <source>
        <dbReference type="Proteomes" id="UP000499080"/>
    </source>
</evidence>
<comment type="caution">
    <text evidence="1">The sequence shown here is derived from an EMBL/GenBank/DDBJ whole genome shotgun (WGS) entry which is preliminary data.</text>
</comment>
<protein>
    <recommendedName>
        <fullName evidence="3">Tc1-like transposase DDE domain-containing protein</fullName>
    </recommendedName>
</protein>
<dbReference type="Proteomes" id="UP000499080">
    <property type="component" value="Unassembled WGS sequence"/>
</dbReference>
<dbReference type="GO" id="GO:0003676">
    <property type="term" value="F:nucleic acid binding"/>
    <property type="evidence" value="ECO:0007669"/>
    <property type="project" value="InterPro"/>
</dbReference>
<accession>A0A4Y2LB41</accession>
<gene>
    <name evidence="1" type="ORF">AVEN_264558_1</name>
</gene>
<organism evidence="1 2">
    <name type="scientific">Araneus ventricosus</name>
    <name type="common">Orbweaver spider</name>
    <name type="synonym">Epeira ventricosa</name>
    <dbReference type="NCBI Taxonomy" id="182803"/>
    <lineage>
        <taxon>Eukaryota</taxon>
        <taxon>Metazoa</taxon>
        <taxon>Ecdysozoa</taxon>
        <taxon>Arthropoda</taxon>
        <taxon>Chelicerata</taxon>
        <taxon>Arachnida</taxon>
        <taxon>Araneae</taxon>
        <taxon>Araneomorphae</taxon>
        <taxon>Entelegynae</taxon>
        <taxon>Araneoidea</taxon>
        <taxon>Araneidae</taxon>
        <taxon>Araneus</taxon>
    </lineage>
</organism>
<dbReference type="EMBL" id="BGPR01005619">
    <property type="protein sequence ID" value="GBN11875.1"/>
    <property type="molecule type" value="Genomic_DNA"/>
</dbReference>
<dbReference type="Gene3D" id="3.30.420.10">
    <property type="entry name" value="Ribonuclease H-like superfamily/Ribonuclease H"/>
    <property type="match status" value="1"/>
</dbReference>